<accession>A0ACC1MG61</accession>
<dbReference type="Proteomes" id="UP001144978">
    <property type="component" value="Unassembled WGS sequence"/>
</dbReference>
<gene>
    <name evidence="1" type="ORF">NUW54_g14183</name>
</gene>
<protein>
    <submittedName>
        <fullName evidence="1">Uncharacterized protein</fullName>
    </submittedName>
</protein>
<dbReference type="EMBL" id="JANSHE010007100">
    <property type="protein sequence ID" value="KAJ2965244.1"/>
    <property type="molecule type" value="Genomic_DNA"/>
</dbReference>
<comment type="caution">
    <text evidence="1">The sequence shown here is derived from an EMBL/GenBank/DDBJ whole genome shotgun (WGS) entry which is preliminary data.</text>
</comment>
<evidence type="ECO:0000313" key="1">
    <source>
        <dbReference type="EMBL" id="KAJ2965244.1"/>
    </source>
</evidence>
<evidence type="ECO:0000313" key="2">
    <source>
        <dbReference type="Proteomes" id="UP001144978"/>
    </source>
</evidence>
<name>A0ACC1MG61_9APHY</name>
<organism evidence="1 2">
    <name type="scientific">Trametes sanguinea</name>
    <dbReference type="NCBI Taxonomy" id="158606"/>
    <lineage>
        <taxon>Eukaryota</taxon>
        <taxon>Fungi</taxon>
        <taxon>Dikarya</taxon>
        <taxon>Basidiomycota</taxon>
        <taxon>Agaricomycotina</taxon>
        <taxon>Agaricomycetes</taxon>
        <taxon>Polyporales</taxon>
        <taxon>Polyporaceae</taxon>
        <taxon>Trametes</taxon>
    </lineage>
</organism>
<proteinExistence type="predicted"/>
<keyword evidence="2" id="KW-1185">Reference proteome</keyword>
<sequence length="206" mass="23499">MCRNAFPSEEEEGVAIKEKFAQALRERGHPEDWYELSDKDIKLLEQEDSIMRSRIRSAAAQLVPQVYQFHNGPEHDAERAANMALARQALTDSRFTYAEPDKMEGHFQSTLITNVIHKAFFATPSSIGCIYQHALDPIPSPLIALATTAIHHVLSSYQDGEGRVPPFTNEKWAEYDAFVDAIEQFEQGAMARLWRAHRHRVFSRCL</sequence>
<reference evidence="1" key="1">
    <citation type="submission" date="2022-08" db="EMBL/GenBank/DDBJ databases">
        <title>Genome Sequence of Pycnoporus sanguineus.</title>
        <authorList>
            <person name="Buettner E."/>
        </authorList>
    </citation>
    <scope>NUCLEOTIDE SEQUENCE</scope>
    <source>
        <strain evidence="1">CG-C14</strain>
    </source>
</reference>